<proteinExistence type="predicted"/>
<evidence type="ECO:0000313" key="3">
    <source>
        <dbReference type="Proteomes" id="UP000005396"/>
    </source>
</evidence>
<dbReference type="EMBL" id="ABCC02000047">
    <property type="protein sequence ID" value="EDP13628.1"/>
    <property type="molecule type" value="Genomic_DNA"/>
</dbReference>
<comment type="caution">
    <text evidence="2">The sequence shown here is derived from an EMBL/GenBank/DDBJ whole genome shotgun (WGS) entry which is preliminary data.</text>
</comment>
<dbReference type="PaxDb" id="411902-CLOBOL_06193"/>
<protein>
    <submittedName>
        <fullName evidence="2">Uncharacterized protein</fullName>
    </submittedName>
</protein>
<dbReference type="Proteomes" id="UP000005396">
    <property type="component" value="Unassembled WGS sequence"/>
</dbReference>
<keyword evidence="1" id="KW-0812">Transmembrane</keyword>
<name>A8S1W7_ENTBW</name>
<keyword evidence="1" id="KW-1133">Transmembrane helix</keyword>
<evidence type="ECO:0000313" key="2">
    <source>
        <dbReference type="EMBL" id="EDP13628.1"/>
    </source>
</evidence>
<keyword evidence="1" id="KW-0472">Membrane</keyword>
<organism evidence="2 3">
    <name type="scientific">Enterocloster bolteae (strain ATCC BAA-613 / DSM 15670 / CCUG 46953 / JCM 12243 / WAL 16351)</name>
    <name type="common">Clostridium bolteae</name>
    <dbReference type="NCBI Taxonomy" id="411902"/>
    <lineage>
        <taxon>Bacteria</taxon>
        <taxon>Bacillati</taxon>
        <taxon>Bacillota</taxon>
        <taxon>Clostridia</taxon>
        <taxon>Lachnospirales</taxon>
        <taxon>Lachnospiraceae</taxon>
        <taxon>Enterocloster</taxon>
    </lineage>
</organism>
<sequence length="56" mass="6788">MFCLCPAPANILVIFLYYPHFFITFSIILHKYLSFFSNTWYNLYKYSTPIRGKYYG</sequence>
<gene>
    <name evidence="2" type="ORF">CLOBOL_06193</name>
</gene>
<feature type="transmembrane region" description="Helical" evidence="1">
    <location>
        <begin position="12"/>
        <end position="33"/>
    </location>
</feature>
<reference evidence="2 3" key="2">
    <citation type="submission" date="2007-09" db="EMBL/GenBank/DDBJ databases">
        <title>Draft genome sequence of Clostridium bolteae (ATCC BAA-613).</title>
        <authorList>
            <person name="Sudarsanam P."/>
            <person name="Ley R."/>
            <person name="Guruge J."/>
            <person name="Turnbaugh P.J."/>
            <person name="Mahowald M."/>
            <person name="Liep D."/>
            <person name="Gordon J."/>
        </authorList>
    </citation>
    <scope>NUCLEOTIDE SEQUENCE [LARGE SCALE GENOMIC DNA]</scope>
    <source>
        <strain evidence="3">ATCC BAA-613 / DSM 15670 / CCUG 46953 / JCM 12243 / WAL 16351</strain>
    </source>
</reference>
<dbReference type="AlphaFoldDB" id="A8S1W7"/>
<reference evidence="2 3" key="1">
    <citation type="submission" date="2007-08" db="EMBL/GenBank/DDBJ databases">
        <authorList>
            <person name="Fulton L."/>
            <person name="Clifton S."/>
            <person name="Fulton B."/>
            <person name="Xu J."/>
            <person name="Minx P."/>
            <person name="Pepin K.H."/>
            <person name="Johnson M."/>
            <person name="Thiruvilangam P."/>
            <person name="Bhonagiri V."/>
            <person name="Nash W.E."/>
            <person name="Mardis E.R."/>
            <person name="Wilson R.K."/>
        </authorList>
    </citation>
    <scope>NUCLEOTIDE SEQUENCE [LARGE SCALE GENOMIC DNA]</scope>
    <source>
        <strain evidence="3">ATCC BAA-613 / DSM 15670 / CCUG 46953 / JCM 12243 / WAL 16351</strain>
    </source>
</reference>
<dbReference type="HOGENOM" id="CLU_3006035_0_0_9"/>
<evidence type="ECO:0000256" key="1">
    <source>
        <dbReference type="SAM" id="Phobius"/>
    </source>
</evidence>
<accession>A8S1W7</accession>